<sequence>MSINEPELRNTLQLFEELIMETPDERQYVQTYKKFIILLLKTRTTAVTLPISEIMTVIKTKKPVIFSTLRRDYKNNIAMNVVTNIDVEYREAYRKLNDLKRYLDITKRY</sequence>
<comment type="caution">
    <text evidence="1">The sequence shown here is derived from an EMBL/GenBank/DDBJ whole genome shotgun (WGS) entry which is preliminary data.</text>
</comment>
<dbReference type="OrthoDB" id="2884033at2"/>
<evidence type="ECO:0000313" key="1">
    <source>
        <dbReference type="EMBL" id="KHF39955.1"/>
    </source>
</evidence>
<dbReference type="EMBL" id="JRJU01000013">
    <property type="protein sequence ID" value="KHF39955.1"/>
    <property type="molecule type" value="Genomic_DNA"/>
</dbReference>
<evidence type="ECO:0000313" key="2">
    <source>
        <dbReference type="Proteomes" id="UP000030832"/>
    </source>
</evidence>
<dbReference type="RefSeq" id="WP_034629062.1">
    <property type="nucleotide sequence ID" value="NZ_JRJU01000013.1"/>
</dbReference>
<dbReference type="AlphaFoldDB" id="A0A0B0IF90"/>
<dbReference type="Proteomes" id="UP000030832">
    <property type="component" value="Unassembled WGS sequence"/>
</dbReference>
<keyword evidence="2" id="KW-1185">Reference proteome</keyword>
<reference evidence="1 2" key="1">
    <citation type="submission" date="2014-09" db="EMBL/GenBank/DDBJ databases">
        <title>Genome sequencing and annotation of Bacillus Okhensis strain Kh10-101T.</title>
        <authorList>
            <person name="Prakash J.S."/>
        </authorList>
    </citation>
    <scope>NUCLEOTIDE SEQUENCE [LARGE SCALE GENOMIC DNA]</scope>
    <source>
        <strain evidence="2">Kh10-101T</strain>
    </source>
</reference>
<organism evidence="1 2">
    <name type="scientific">Halalkalibacter okhensis</name>
    <dbReference type="NCBI Taxonomy" id="333138"/>
    <lineage>
        <taxon>Bacteria</taxon>
        <taxon>Bacillati</taxon>
        <taxon>Bacillota</taxon>
        <taxon>Bacilli</taxon>
        <taxon>Bacillales</taxon>
        <taxon>Bacillaceae</taxon>
        <taxon>Halalkalibacter</taxon>
    </lineage>
</organism>
<gene>
    <name evidence="1" type="ORF">LQ50_11720</name>
</gene>
<protein>
    <submittedName>
        <fullName evidence="1">Uncharacterized protein</fullName>
    </submittedName>
</protein>
<name>A0A0B0IF90_9BACI</name>
<proteinExistence type="predicted"/>
<accession>A0A0B0IF90</accession>